<dbReference type="Proteomes" id="UP000290013">
    <property type="component" value="Chromosome"/>
</dbReference>
<keyword evidence="1" id="KW-0732">Signal</keyword>
<dbReference type="AlphaFoldDB" id="A0A4U8WJF0"/>
<dbReference type="KEGG" id="ctai:NCTC12078_00849"/>
<evidence type="ECO:0000256" key="1">
    <source>
        <dbReference type="SAM" id="SignalP"/>
    </source>
</evidence>
<name>A0A4U8WJF0_9FLAO</name>
<feature type="chain" id="PRO_5020904001" evidence="1">
    <location>
        <begin position="21"/>
        <end position="185"/>
    </location>
</feature>
<feature type="signal peptide" evidence="1">
    <location>
        <begin position="1"/>
        <end position="20"/>
    </location>
</feature>
<dbReference type="EMBL" id="LR215974">
    <property type="protein sequence ID" value="VFB02868.1"/>
    <property type="molecule type" value="Genomic_DNA"/>
</dbReference>
<protein>
    <submittedName>
        <fullName evidence="2">Uncharacterized protein</fullName>
    </submittedName>
</protein>
<reference evidence="2 3" key="1">
    <citation type="submission" date="2019-02" db="EMBL/GenBank/DDBJ databases">
        <authorList>
            <consortium name="Pathogen Informatics"/>
        </authorList>
    </citation>
    <scope>NUCLEOTIDE SEQUENCE [LARGE SCALE GENOMIC DNA]</scope>
    <source>
        <strain evidence="2 3">3012STDY6944375</strain>
    </source>
</reference>
<proteinExistence type="predicted"/>
<evidence type="ECO:0000313" key="2">
    <source>
        <dbReference type="EMBL" id="VFB02868.1"/>
    </source>
</evidence>
<sequence>MKKSICTLALCILVTTVYKAQTPPYNGLEEMHIFNYSEFTMGGHVTGSRPGLCYPTLDGHFGDNIYPAGDPLGRDYVMYNKYYNTNTATVPIYTWYFKGNAAASPVPLTPGIIPINNSAGIYTTLTVFSGMIVEYWDNISIHNNFAVNTVNTAGGDCESYPLNFSDGIIDVESFYIGNNYYVIIA</sequence>
<organism evidence="2 3">
    <name type="scientific">Chryseobacterium taihuense</name>
    <dbReference type="NCBI Taxonomy" id="1141221"/>
    <lineage>
        <taxon>Bacteria</taxon>
        <taxon>Pseudomonadati</taxon>
        <taxon>Bacteroidota</taxon>
        <taxon>Flavobacteriia</taxon>
        <taxon>Flavobacteriales</taxon>
        <taxon>Weeksellaceae</taxon>
        <taxon>Chryseobacterium group</taxon>
        <taxon>Chryseobacterium</taxon>
    </lineage>
</organism>
<evidence type="ECO:0000313" key="3">
    <source>
        <dbReference type="Proteomes" id="UP000290013"/>
    </source>
</evidence>
<accession>A0A4U8WJF0</accession>
<dbReference type="RefSeq" id="WP_130913605.1">
    <property type="nucleotide sequence ID" value="NZ_LR215974.1"/>
</dbReference>
<gene>
    <name evidence="2" type="ORF">NCTC12078_00849</name>
</gene>